<sequence>MGIAGSSHHTDHHLYFNYNYGQFFTLWDRVGGSHRNPTLTKTKLMDKDLNVKDTPVAEQDELKSVFKDDANFLAACSPQDLNVKDTPVAEQDVFKDDAHLLSDAAAHKKEE</sequence>
<dbReference type="AlphaFoldDB" id="A0A0L0G5R9"/>
<dbReference type="Proteomes" id="UP000054560">
    <property type="component" value="Unassembled WGS sequence"/>
</dbReference>
<evidence type="ECO:0008006" key="3">
    <source>
        <dbReference type="Google" id="ProtNLM"/>
    </source>
</evidence>
<reference evidence="1 2" key="1">
    <citation type="submission" date="2011-02" db="EMBL/GenBank/DDBJ databases">
        <title>The Genome Sequence of Sphaeroforma arctica JP610.</title>
        <authorList>
            <consortium name="The Broad Institute Genome Sequencing Platform"/>
            <person name="Russ C."/>
            <person name="Cuomo C."/>
            <person name="Young S.K."/>
            <person name="Zeng Q."/>
            <person name="Gargeya S."/>
            <person name="Alvarado L."/>
            <person name="Berlin A."/>
            <person name="Chapman S.B."/>
            <person name="Chen Z."/>
            <person name="Freedman E."/>
            <person name="Gellesch M."/>
            <person name="Goldberg J."/>
            <person name="Griggs A."/>
            <person name="Gujja S."/>
            <person name="Heilman E."/>
            <person name="Heiman D."/>
            <person name="Howarth C."/>
            <person name="Mehta T."/>
            <person name="Neiman D."/>
            <person name="Pearson M."/>
            <person name="Roberts A."/>
            <person name="Saif S."/>
            <person name="Shea T."/>
            <person name="Shenoy N."/>
            <person name="Sisk P."/>
            <person name="Stolte C."/>
            <person name="Sykes S."/>
            <person name="White J."/>
            <person name="Yandava C."/>
            <person name="Burger G."/>
            <person name="Gray M.W."/>
            <person name="Holland P.W.H."/>
            <person name="King N."/>
            <person name="Lang F.B.F."/>
            <person name="Roger A.J."/>
            <person name="Ruiz-Trillo I."/>
            <person name="Haas B."/>
            <person name="Nusbaum C."/>
            <person name="Birren B."/>
        </authorList>
    </citation>
    <scope>NUCLEOTIDE SEQUENCE [LARGE SCALE GENOMIC DNA]</scope>
    <source>
        <strain evidence="1 2">JP610</strain>
    </source>
</reference>
<dbReference type="OrthoDB" id="6354873at2759"/>
<dbReference type="eggNOG" id="KOG0872">
    <property type="taxonomic scope" value="Eukaryota"/>
</dbReference>
<protein>
    <recommendedName>
        <fullName evidence="3">Fatty acid hydroxylase domain-containing protein</fullName>
    </recommendedName>
</protein>
<accession>A0A0L0G5R9</accession>
<dbReference type="EMBL" id="KQ241782">
    <property type="protein sequence ID" value="KNC84176.1"/>
    <property type="molecule type" value="Genomic_DNA"/>
</dbReference>
<keyword evidence="2" id="KW-1185">Reference proteome</keyword>
<name>A0A0L0G5R9_9EUKA</name>
<gene>
    <name evidence="1" type="ORF">SARC_03598</name>
</gene>
<proteinExistence type="predicted"/>
<dbReference type="STRING" id="667725.A0A0L0G5R9"/>
<evidence type="ECO:0000313" key="2">
    <source>
        <dbReference type="Proteomes" id="UP000054560"/>
    </source>
</evidence>
<dbReference type="GeneID" id="25904102"/>
<organism evidence="1 2">
    <name type="scientific">Sphaeroforma arctica JP610</name>
    <dbReference type="NCBI Taxonomy" id="667725"/>
    <lineage>
        <taxon>Eukaryota</taxon>
        <taxon>Ichthyosporea</taxon>
        <taxon>Ichthyophonida</taxon>
        <taxon>Sphaeroforma</taxon>
    </lineage>
</organism>
<evidence type="ECO:0000313" key="1">
    <source>
        <dbReference type="EMBL" id="KNC84176.1"/>
    </source>
</evidence>
<dbReference type="RefSeq" id="XP_014158078.1">
    <property type="nucleotide sequence ID" value="XM_014302603.1"/>
</dbReference>